<dbReference type="OrthoDB" id="9759601at2"/>
<dbReference type="GeneID" id="77008681"/>
<dbReference type="HOGENOM" id="CLU_000445_92_1_9"/>
<evidence type="ECO:0000259" key="1">
    <source>
        <dbReference type="PROSITE" id="PS51832"/>
    </source>
</evidence>
<evidence type="ECO:0000313" key="5">
    <source>
        <dbReference type="Proteomes" id="UP000442469"/>
    </source>
</evidence>
<evidence type="ECO:0000313" key="2">
    <source>
        <dbReference type="EMBL" id="KFM93141.1"/>
    </source>
</evidence>
<dbReference type="Pfam" id="PF13487">
    <property type="entry name" value="HD_5"/>
    <property type="match status" value="1"/>
</dbReference>
<accession>A0A090Y4N9</accession>
<reference evidence="3 5" key="2">
    <citation type="submission" date="2019-11" db="EMBL/GenBank/DDBJ databases">
        <title>Draft genome sequences of five Paenibacillus species of dairy origin.</title>
        <authorList>
            <person name="Olajide A.M."/>
            <person name="Chen S."/>
            <person name="Lapointe G."/>
        </authorList>
    </citation>
    <scope>NUCLEOTIDE SEQUENCE [LARGE SCALE GENOMIC DNA]</scope>
    <source>
        <strain evidence="3 5">3CT49</strain>
    </source>
</reference>
<reference evidence="2 4" key="1">
    <citation type="submission" date="2014-04" db="EMBL/GenBank/DDBJ databases">
        <authorList>
            <person name="Bishop-Lilly K.A."/>
            <person name="Broomall S.M."/>
            <person name="Chain P.S."/>
            <person name="Chertkov O."/>
            <person name="Coyne S.R."/>
            <person name="Daligault H.E."/>
            <person name="Davenport K.W."/>
            <person name="Erkkila T."/>
            <person name="Frey K.G."/>
            <person name="Gibbons H.S."/>
            <person name="Gu W."/>
            <person name="Jaissle J."/>
            <person name="Johnson S.L."/>
            <person name="Koroleva G.I."/>
            <person name="Ladner J.T."/>
            <person name="Lo C.-C."/>
            <person name="Minogue T.D."/>
            <person name="Munk C."/>
            <person name="Palacios G.F."/>
            <person name="Redden C.L."/>
            <person name="Rosenzweig C.N."/>
            <person name="Scholz M.B."/>
            <person name="Teshima H."/>
            <person name="Xu Y."/>
        </authorList>
    </citation>
    <scope>NUCLEOTIDE SEQUENCE [LARGE SCALE GENOMIC DNA]</scope>
    <source>
        <strain evidence="2 4">8244</strain>
    </source>
</reference>
<proteinExistence type="predicted"/>
<dbReference type="SMART" id="SM00471">
    <property type="entry name" value="HDc"/>
    <property type="match status" value="1"/>
</dbReference>
<dbReference type="Proteomes" id="UP000442469">
    <property type="component" value="Unassembled WGS sequence"/>
</dbReference>
<keyword evidence="4" id="KW-1185">Reference proteome</keyword>
<dbReference type="EMBL" id="WNZZ01000013">
    <property type="protein sequence ID" value="MUG24228.1"/>
    <property type="molecule type" value="Genomic_DNA"/>
</dbReference>
<dbReference type="InterPro" id="IPR003607">
    <property type="entry name" value="HD/PDEase_dom"/>
</dbReference>
<dbReference type="CDD" id="cd00077">
    <property type="entry name" value="HDc"/>
    <property type="match status" value="1"/>
</dbReference>
<sequence>MKVHIMELRSGDRLQTDIFNNYGVFVMQKGTRLTSDAIVRLMQHGVDYVDIEPQSLDADVPSEEGPSHPGQKVKPILDDAVDGFEQIFLEALTGGTFDNAKVDKLLKPMVDQLVDHKDVVSLLLLIGGDDNYTYHHSMQVGMLSYYIASWLGYSKEEAYQAGKAGYLIDIGNCKVPQEILSKPGKLTPEEFEQVKGHPAYGYEIIRNSTGDEIAAQVALQHHEREDGSGYPNGLRAKDIHPFAKIAAVADVYSAMTTNRVYRSKQELLTVLRELNSLSFGKLSPEPTQALIRHLLPNFIGKKVLLSTGEVGSIVMTNQTDFFRPLVQTDARFVDLSKERETIIEDVYL</sequence>
<dbReference type="EMBL" id="JMQA01000053">
    <property type="protein sequence ID" value="KFM93141.1"/>
    <property type="molecule type" value="Genomic_DNA"/>
</dbReference>
<dbReference type="PATRIC" id="fig|44252.3.peg.6288"/>
<dbReference type="Proteomes" id="UP000029278">
    <property type="component" value="Unassembled WGS sequence"/>
</dbReference>
<dbReference type="AlphaFoldDB" id="A0A090Y4N9"/>
<dbReference type="RefSeq" id="WP_036624765.1">
    <property type="nucleotide sequence ID" value="NZ_BGML01000001.1"/>
</dbReference>
<gene>
    <name evidence="2" type="ORF">DJ90_3003</name>
    <name evidence="3" type="ORF">GNQ08_17745</name>
</gene>
<name>A0A090Y4N9_PAEMA</name>
<dbReference type="PANTHER" id="PTHR43155:SF2">
    <property type="entry name" value="CYCLIC DI-GMP PHOSPHODIESTERASE PA4108"/>
    <property type="match status" value="1"/>
</dbReference>
<evidence type="ECO:0000313" key="4">
    <source>
        <dbReference type="Proteomes" id="UP000029278"/>
    </source>
</evidence>
<organism evidence="2 4">
    <name type="scientific">Paenibacillus macerans</name>
    <name type="common">Bacillus macerans</name>
    <dbReference type="NCBI Taxonomy" id="44252"/>
    <lineage>
        <taxon>Bacteria</taxon>
        <taxon>Bacillati</taxon>
        <taxon>Bacillota</taxon>
        <taxon>Bacilli</taxon>
        <taxon>Bacillales</taxon>
        <taxon>Paenibacillaceae</taxon>
        <taxon>Paenibacillus</taxon>
    </lineage>
</organism>
<dbReference type="SUPFAM" id="SSF109604">
    <property type="entry name" value="HD-domain/PDEase-like"/>
    <property type="match status" value="1"/>
</dbReference>
<dbReference type="PROSITE" id="PS51832">
    <property type="entry name" value="HD_GYP"/>
    <property type="match status" value="1"/>
</dbReference>
<protein>
    <submittedName>
        <fullName evidence="2">HD domain protein</fullName>
    </submittedName>
    <submittedName>
        <fullName evidence="3">HD domain-containing protein</fullName>
    </submittedName>
</protein>
<dbReference type="InterPro" id="IPR037522">
    <property type="entry name" value="HD_GYP_dom"/>
</dbReference>
<dbReference type="Gene3D" id="1.10.3210.10">
    <property type="entry name" value="Hypothetical protein af1432"/>
    <property type="match status" value="1"/>
</dbReference>
<comment type="caution">
    <text evidence="2">The sequence shown here is derived from an EMBL/GenBank/DDBJ whole genome shotgun (WGS) entry which is preliminary data.</text>
</comment>
<dbReference type="STRING" id="44252.DJ90_3003"/>
<evidence type="ECO:0000313" key="3">
    <source>
        <dbReference type="EMBL" id="MUG24228.1"/>
    </source>
</evidence>
<feature type="domain" description="HD-GYP" evidence="1">
    <location>
        <begin position="111"/>
        <end position="306"/>
    </location>
</feature>
<dbReference type="PANTHER" id="PTHR43155">
    <property type="entry name" value="CYCLIC DI-GMP PHOSPHODIESTERASE PA4108-RELATED"/>
    <property type="match status" value="1"/>
</dbReference>